<evidence type="ECO:0000313" key="2">
    <source>
        <dbReference type="EMBL" id="CDO54076.1"/>
    </source>
</evidence>
<feature type="domain" description="CinA C-terminal" evidence="1">
    <location>
        <begin position="12"/>
        <end position="168"/>
    </location>
</feature>
<sequence>MASFPPIDIVPLVNRIAAVLRERKQTITISESACGGLISSYLVSVPGASEYYHGGTLTYSLKSRLKLSGWSNEDINTYTGPSEDVALRLARNLKLELGSTYTLSETGWAGPTGSSGNDSSVGTVFFAIVSPTTQTSVRKVLDNVDPEDRAGNMVKFAKLALEFLLEVLLDKAE</sequence>
<keyword evidence="3" id="KW-1185">Reference proteome</keyword>
<evidence type="ECO:0000313" key="3">
    <source>
        <dbReference type="Proteomes" id="UP000242525"/>
    </source>
</evidence>
<dbReference type="SUPFAM" id="SSF142433">
    <property type="entry name" value="CinA-like"/>
    <property type="match status" value="1"/>
</dbReference>
<protein>
    <recommendedName>
        <fullName evidence="1">CinA C-terminal domain-containing protein</fullName>
    </recommendedName>
</protein>
<dbReference type="AlphaFoldDB" id="A0A0J9XA64"/>
<reference evidence="2" key="1">
    <citation type="submission" date="2014-03" db="EMBL/GenBank/DDBJ databases">
        <authorList>
            <person name="Casaregola S."/>
        </authorList>
    </citation>
    <scope>NUCLEOTIDE SEQUENCE [LARGE SCALE GENOMIC DNA]</scope>
    <source>
        <strain evidence="2">CLIB 918</strain>
    </source>
</reference>
<dbReference type="NCBIfam" id="TIGR00199">
    <property type="entry name" value="PncC_domain"/>
    <property type="match status" value="1"/>
</dbReference>
<comment type="caution">
    <text evidence="2">The sequence shown here is derived from an EMBL/GenBank/DDBJ whole genome shotgun (WGS) entry which is preliminary data.</text>
</comment>
<evidence type="ECO:0000259" key="1">
    <source>
        <dbReference type="Pfam" id="PF02464"/>
    </source>
</evidence>
<dbReference type="Gene3D" id="3.90.950.20">
    <property type="entry name" value="CinA-like"/>
    <property type="match status" value="1"/>
</dbReference>
<dbReference type="Proteomes" id="UP000242525">
    <property type="component" value="Unassembled WGS sequence"/>
</dbReference>
<dbReference type="EMBL" id="CCBN010000006">
    <property type="protein sequence ID" value="CDO54076.1"/>
    <property type="molecule type" value="Genomic_DNA"/>
</dbReference>
<accession>A0A0J9XA64</accession>
<dbReference type="InterPro" id="IPR036653">
    <property type="entry name" value="CinA-like_C"/>
</dbReference>
<dbReference type="STRING" id="1173061.A0A0J9XA64"/>
<organism evidence="2 3">
    <name type="scientific">Geotrichum candidum</name>
    <name type="common">Oospora lactis</name>
    <name type="synonym">Dipodascus geotrichum</name>
    <dbReference type="NCBI Taxonomy" id="1173061"/>
    <lineage>
        <taxon>Eukaryota</taxon>
        <taxon>Fungi</taxon>
        <taxon>Dikarya</taxon>
        <taxon>Ascomycota</taxon>
        <taxon>Saccharomycotina</taxon>
        <taxon>Dipodascomycetes</taxon>
        <taxon>Dipodascales</taxon>
        <taxon>Dipodascaceae</taxon>
        <taxon>Geotrichum</taxon>
    </lineage>
</organism>
<dbReference type="OrthoDB" id="2350783at2759"/>
<gene>
    <name evidence="2" type="ORF">BN980_GECA06s04322g</name>
</gene>
<proteinExistence type="predicted"/>
<name>A0A0J9XA64_GEOCN</name>
<dbReference type="Pfam" id="PF02464">
    <property type="entry name" value="CinA"/>
    <property type="match status" value="1"/>
</dbReference>
<dbReference type="InterPro" id="IPR008136">
    <property type="entry name" value="CinA_C"/>
</dbReference>